<evidence type="ECO:0000259" key="7">
    <source>
        <dbReference type="Pfam" id="PF19055"/>
    </source>
</evidence>
<dbReference type="OrthoDB" id="66620at2759"/>
<sequence>SSNHCCNSNCIYLLRFHENTNYPYSDNVVTSSLLPGAVIERRQPLLSTHCNESILKPIEYVIRRTFRQLIIRNYTIESIYCIAYFILGMLIGKLFNNQTQSHEIAIFPSIYFMISLSFGVAICISSQHLFGIETINGTYIRETHNHYHPLQYFIAKTVIDTLHLFIHPLLFLSMLYIEIEPRASFLSYHIVVCLISFSCSGIGELVSVIFPLTEYSYLAGTLIALISCLVSGFSPPKNEYQHASWIIYSSYSRHAQNLLFLYDTHQYSQISIRIKQVYGIHKLIN</sequence>
<dbReference type="PANTHER" id="PTHR48041:SF91">
    <property type="entry name" value="ABC TRANSPORTER G FAMILY MEMBER 28"/>
    <property type="match status" value="1"/>
</dbReference>
<feature type="transmembrane region" description="Helical" evidence="6">
    <location>
        <begin position="150"/>
        <end position="176"/>
    </location>
</feature>
<feature type="transmembrane region" description="Helical" evidence="6">
    <location>
        <begin position="104"/>
        <end position="130"/>
    </location>
</feature>
<keyword evidence="3 6" id="KW-0812">Transmembrane</keyword>
<keyword evidence="4 6" id="KW-1133">Transmembrane helix</keyword>
<dbReference type="GO" id="GO:0140359">
    <property type="term" value="F:ABC-type transporter activity"/>
    <property type="evidence" value="ECO:0007669"/>
    <property type="project" value="InterPro"/>
</dbReference>
<evidence type="ECO:0000313" key="9">
    <source>
        <dbReference type="EMBL" id="CAF4343525.1"/>
    </source>
</evidence>
<keyword evidence="2" id="KW-0813">Transport</keyword>
<protein>
    <recommendedName>
        <fullName evidence="7">ABC transporter family G domain-containing protein</fullName>
    </recommendedName>
</protein>
<dbReference type="Proteomes" id="UP000663829">
    <property type="component" value="Unassembled WGS sequence"/>
</dbReference>
<evidence type="ECO:0000256" key="1">
    <source>
        <dbReference type="ARBA" id="ARBA00004141"/>
    </source>
</evidence>
<dbReference type="EMBL" id="CAJNOQ010020925">
    <property type="protein sequence ID" value="CAF1477787.1"/>
    <property type="molecule type" value="Genomic_DNA"/>
</dbReference>
<feature type="transmembrane region" description="Helical" evidence="6">
    <location>
        <begin position="188"/>
        <end position="209"/>
    </location>
</feature>
<evidence type="ECO:0000313" key="10">
    <source>
        <dbReference type="Proteomes" id="UP000663829"/>
    </source>
</evidence>
<gene>
    <name evidence="8" type="ORF">GPM918_LOCUS35708</name>
    <name evidence="9" type="ORF">SRO942_LOCUS36431</name>
</gene>
<evidence type="ECO:0000256" key="3">
    <source>
        <dbReference type="ARBA" id="ARBA00022692"/>
    </source>
</evidence>
<comment type="caution">
    <text evidence="8">The sequence shown here is derived from an EMBL/GenBank/DDBJ whole genome shotgun (WGS) entry which is preliminary data.</text>
</comment>
<dbReference type="GO" id="GO:0016020">
    <property type="term" value="C:membrane"/>
    <property type="evidence" value="ECO:0007669"/>
    <property type="project" value="UniProtKB-SubCell"/>
</dbReference>
<organism evidence="8 10">
    <name type="scientific">Didymodactylos carnosus</name>
    <dbReference type="NCBI Taxonomy" id="1234261"/>
    <lineage>
        <taxon>Eukaryota</taxon>
        <taxon>Metazoa</taxon>
        <taxon>Spiralia</taxon>
        <taxon>Gnathifera</taxon>
        <taxon>Rotifera</taxon>
        <taxon>Eurotatoria</taxon>
        <taxon>Bdelloidea</taxon>
        <taxon>Philodinida</taxon>
        <taxon>Philodinidae</taxon>
        <taxon>Didymodactylos</taxon>
    </lineage>
</organism>
<dbReference type="InterPro" id="IPR050352">
    <property type="entry name" value="ABCG_transporters"/>
</dbReference>
<feature type="domain" description="ABC transporter family G" evidence="7">
    <location>
        <begin position="47"/>
        <end position="270"/>
    </location>
</feature>
<keyword evidence="5 6" id="KW-0472">Membrane</keyword>
<keyword evidence="10" id="KW-1185">Reference proteome</keyword>
<evidence type="ECO:0000256" key="4">
    <source>
        <dbReference type="ARBA" id="ARBA00022989"/>
    </source>
</evidence>
<dbReference type="PANTHER" id="PTHR48041">
    <property type="entry name" value="ABC TRANSPORTER G FAMILY MEMBER 28"/>
    <property type="match status" value="1"/>
</dbReference>
<evidence type="ECO:0000256" key="5">
    <source>
        <dbReference type="ARBA" id="ARBA00023136"/>
    </source>
</evidence>
<dbReference type="Pfam" id="PF19055">
    <property type="entry name" value="ABC2_membrane_7"/>
    <property type="match status" value="1"/>
</dbReference>
<reference evidence="8" key="1">
    <citation type="submission" date="2021-02" db="EMBL/GenBank/DDBJ databases">
        <authorList>
            <person name="Nowell W R."/>
        </authorList>
    </citation>
    <scope>NUCLEOTIDE SEQUENCE</scope>
</reference>
<dbReference type="AlphaFoldDB" id="A0A815RJ61"/>
<dbReference type="InterPro" id="IPR043926">
    <property type="entry name" value="ABCG_dom"/>
</dbReference>
<comment type="subcellular location">
    <subcellularLocation>
        <location evidence="1">Membrane</location>
        <topology evidence="1">Multi-pass membrane protein</topology>
    </subcellularLocation>
</comment>
<name>A0A815RJ61_9BILA</name>
<evidence type="ECO:0000256" key="2">
    <source>
        <dbReference type="ARBA" id="ARBA00022448"/>
    </source>
</evidence>
<proteinExistence type="predicted"/>
<dbReference type="Proteomes" id="UP000681722">
    <property type="component" value="Unassembled WGS sequence"/>
</dbReference>
<feature type="non-terminal residue" evidence="8">
    <location>
        <position position="1"/>
    </location>
</feature>
<dbReference type="EMBL" id="CAJOBC010086401">
    <property type="protein sequence ID" value="CAF4343525.1"/>
    <property type="molecule type" value="Genomic_DNA"/>
</dbReference>
<evidence type="ECO:0000256" key="6">
    <source>
        <dbReference type="SAM" id="Phobius"/>
    </source>
</evidence>
<accession>A0A815RJ61</accession>
<feature type="transmembrane region" description="Helical" evidence="6">
    <location>
        <begin position="215"/>
        <end position="233"/>
    </location>
</feature>
<feature type="transmembrane region" description="Helical" evidence="6">
    <location>
        <begin position="74"/>
        <end position="92"/>
    </location>
</feature>
<evidence type="ECO:0000313" key="8">
    <source>
        <dbReference type="EMBL" id="CAF1477787.1"/>
    </source>
</evidence>